<evidence type="ECO:0000313" key="2">
    <source>
        <dbReference type="EMBL" id="ADL50386.1"/>
    </source>
</evidence>
<evidence type="ECO:0000256" key="1">
    <source>
        <dbReference type="SAM" id="MobiDB-lite"/>
    </source>
</evidence>
<organism evidence="2 3">
    <name type="scientific">Clostridium cellulovorans (strain ATCC 35296 / DSM 3052 / OCM 3 / 743B)</name>
    <dbReference type="NCBI Taxonomy" id="573061"/>
    <lineage>
        <taxon>Bacteria</taxon>
        <taxon>Bacillati</taxon>
        <taxon>Bacillota</taxon>
        <taxon>Clostridia</taxon>
        <taxon>Eubacteriales</taxon>
        <taxon>Clostridiaceae</taxon>
        <taxon>Clostridium</taxon>
    </lineage>
</organism>
<name>D9SRL9_CLOC7</name>
<protein>
    <submittedName>
        <fullName evidence="2">Uncharacterized protein</fullName>
    </submittedName>
</protein>
<dbReference type="eggNOG" id="ENOG5032AX8">
    <property type="taxonomic scope" value="Bacteria"/>
</dbReference>
<dbReference type="HOGENOM" id="CLU_2521703_0_0_9"/>
<feature type="region of interest" description="Disordered" evidence="1">
    <location>
        <begin position="64"/>
        <end position="84"/>
    </location>
</feature>
<accession>D9SRL9</accession>
<dbReference type="KEGG" id="ccb:Clocel_0615"/>
<evidence type="ECO:0000313" key="3">
    <source>
        <dbReference type="Proteomes" id="UP000002730"/>
    </source>
</evidence>
<sequence>MFNKIFQVKKIIALVLTLTFAYLAINGSISSESFLTVFTTVVAFYFGQSTARQSLADSYSTLTYTNNNNNNNNNPNSNFDNSDE</sequence>
<keyword evidence="3" id="KW-1185">Reference proteome</keyword>
<dbReference type="EMBL" id="CP002160">
    <property type="protein sequence ID" value="ADL50386.1"/>
    <property type="molecule type" value="Genomic_DNA"/>
</dbReference>
<dbReference type="OrthoDB" id="1758082at2"/>
<reference evidence="2 3" key="1">
    <citation type="submission" date="2010-08" db="EMBL/GenBank/DDBJ databases">
        <title>Complete sequence of Clostridium cellulovorans 743B.</title>
        <authorList>
            <consortium name="US DOE Joint Genome Institute"/>
            <person name="Lucas S."/>
            <person name="Copeland A."/>
            <person name="Lapidus A."/>
            <person name="Cheng J.-F."/>
            <person name="Bruce D."/>
            <person name="Goodwin L."/>
            <person name="Pitluck S."/>
            <person name="Chertkov O."/>
            <person name="Detter J.C."/>
            <person name="Han C."/>
            <person name="Tapia R."/>
            <person name="Land M."/>
            <person name="Hauser L."/>
            <person name="Chang Y.-J."/>
            <person name="Jeffries C."/>
            <person name="Kyrpides N."/>
            <person name="Ivanova N."/>
            <person name="Mikhailova N."/>
            <person name="Hemme C.L."/>
            <person name="Woyke T."/>
        </authorList>
    </citation>
    <scope>NUCLEOTIDE SEQUENCE [LARGE SCALE GENOMIC DNA]</scope>
    <source>
        <strain evidence="3">ATCC 35296 / DSM 3052 / OCM 3 / 743B</strain>
    </source>
</reference>
<gene>
    <name evidence="2" type="ordered locus">Clocel_0615</name>
</gene>
<feature type="compositionally biased region" description="Low complexity" evidence="1">
    <location>
        <begin position="66"/>
        <end position="84"/>
    </location>
</feature>
<proteinExistence type="predicted"/>
<dbReference type="Proteomes" id="UP000002730">
    <property type="component" value="Chromosome"/>
</dbReference>
<dbReference type="AlphaFoldDB" id="D9SRL9"/>
<dbReference type="RefSeq" id="WP_010074834.1">
    <property type="nucleotide sequence ID" value="NC_014393.1"/>
</dbReference>